<dbReference type="InterPro" id="IPR011066">
    <property type="entry name" value="MscS_channel_C_sf"/>
</dbReference>
<evidence type="ECO:0000256" key="1">
    <source>
        <dbReference type="ARBA" id="ARBA00004651"/>
    </source>
</evidence>
<evidence type="ECO:0000313" key="11">
    <source>
        <dbReference type="EMBL" id="MBT0654122.1"/>
    </source>
</evidence>
<proteinExistence type="inferred from homology"/>
<dbReference type="SUPFAM" id="SSF82689">
    <property type="entry name" value="Mechanosensitive channel protein MscS (YggB), C-terminal domain"/>
    <property type="match status" value="1"/>
</dbReference>
<feature type="domain" description="Mechanosensitive ion channel MscS C-terminal" evidence="9">
    <location>
        <begin position="276"/>
        <end position="357"/>
    </location>
</feature>
<accession>A0ABS5SHH3</accession>
<dbReference type="Proteomes" id="UP000756860">
    <property type="component" value="Unassembled WGS sequence"/>
</dbReference>
<dbReference type="PANTHER" id="PTHR30566:SF25">
    <property type="entry name" value="INNER MEMBRANE PROTEIN"/>
    <property type="match status" value="1"/>
</dbReference>
<dbReference type="SUPFAM" id="SSF82861">
    <property type="entry name" value="Mechanosensitive channel protein MscS (YggB), transmembrane region"/>
    <property type="match status" value="1"/>
</dbReference>
<dbReference type="InterPro" id="IPR011014">
    <property type="entry name" value="MscS_channel_TM-2"/>
</dbReference>
<dbReference type="Pfam" id="PF00924">
    <property type="entry name" value="MS_channel_2nd"/>
    <property type="match status" value="1"/>
</dbReference>
<keyword evidence="5 7" id="KW-1133">Transmembrane helix</keyword>
<comment type="caution">
    <text evidence="11">The sequence shown here is derived from an EMBL/GenBank/DDBJ whole genome shotgun (WGS) entry which is preliminary data.</text>
</comment>
<feature type="domain" description="Mechanosensitive ion channel MscS" evidence="8">
    <location>
        <begin position="200"/>
        <end position="264"/>
    </location>
</feature>
<evidence type="ECO:0000256" key="4">
    <source>
        <dbReference type="ARBA" id="ARBA00022692"/>
    </source>
</evidence>
<dbReference type="Gene3D" id="2.30.30.60">
    <property type="match status" value="1"/>
</dbReference>
<reference evidence="11 12" key="1">
    <citation type="submission" date="2021-05" db="EMBL/GenBank/DDBJ databases">
        <title>The draft genome of Geobacter luticola JCM 17780.</title>
        <authorList>
            <person name="Xu Z."/>
            <person name="Masuda Y."/>
            <person name="Itoh H."/>
            <person name="Senoo K."/>
        </authorList>
    </citation>
    <scope>NUCLEOTIDE SEQUENCE [LARGE SCALE GENOMIC DNA]</scope>
    <source>
        <strain evidence="11 12">JCM 17780</strain>
    </source>
</reference>
<evidence type="ECO:0000259" key="9">
    <source>
        <dbReference type="Pfam" id="PF21082"/>
    </source>
</evidence>
<evidence type="ECO:0000313" key="12">
    <source>
        <dbReference type="Proteomes" id="UP000756860"/>
    </source>
</evidence>
<name>A0ABS5SHH3_9BACT</name>
<dbReference type="SUPFAM" id="SSF50182">
    <property type="entry name" value="Sm-like ribonucleoproteins"/>
    <property type="match status" value="1"/>
</dbReference>
<dbReference type="InterPro" id="IPR010920">
    <property type="entry name" value="LSM_dom_sf"/>
</dbReference>
<dbReference type="InterPro" id="IPR049142">
    <property type="entry name" value="MS_channel_1st"/>
</dbReference>
<dbReference type="InterPro" id="IPR006685">
    <property type="entry name" value="MscS_channel_2nd"/>
</dbReference>
<feature type="transmembrane region" description="Helical" evidence="7">
    <location>
        <begin position="151"/>
        <end position="172"/>
    </location>
</feature>
<dbReference type="Gene3D" id="1.10.287.1260">
    <property type="match status" value="1"/>
</dbReference>
<evidence type="ECO:0000256" key="6">
    <source>
        <dbReference type="ARBA" id="ARBA00023136"/>
    </source>
</evidence>
<dbReference type="PANTHER" id="PTHR30566">
    <property type="entry name" value="YNAI-RELATED MECHANOSENSITIVE ION CHANNEL"/>
    <property type="match status" value="1"/>
</dbReference>
<feature type="transmembrane region" description="Helical" evidence="7">
    <location>
        <begin position="34"/>
        <end position="58"/>
    </location>
</feature>
<feature type="domain" description="Mechanosensitive ion channel transmembrane helices 2/3" evidence="10">
    <location>
        <begin position="157"/>
        <end position="198"/>
    </location>
</feature>
<dbReference type="Pfam" id="PF21088">
    <property type="entry name" value="MS_channel_1st"/>
    <property type="match status" value="1"/>
</dbReference>
<evidence type="ECO:0000256" key="3">
    <source>
        <dbReference type="ARBA" id="ARBA00022475"/>
    </source>
</evidence>
<evidence type="ECO:0000259" key="8">
    <source>
        <dbReference type="Pfam" id="PF00924"/>
    </source>
</evidence>
<dbReference type="Gene3D" id="3.30.70.100">
    <property type="match status" value="1"/>
</dbReference>
<protein>
    <submittedName>
        <fullName evidence="11">Mechanosensitive ion channel family protein</fullName>
    </submittedName>
</protein>
<dbReference type="InterPro" id="IPR049278">
    <property type="entry name" value="MS_channel_C"/>
</dbReference>
<dbReference type="InterPro" id="IPR023408">
    <property type="entry name" value="MscS_beta-dom_sf"/>
</dbReference>
<comment type="subcellular location">
    <subcellularLocation>
        <location evidence="1">Cell membrane</location>
        <topology evidence="1">Multi-pass membrane protein</topology>
    </subcellularLocation>
</comment>
<organism evidence="11 12">
    <name type="scientific">Geomobilimonas luticola</name>
    <dbReference type="NCBI Taxonomy" id="1114878"/>
    <lineage>
        <taxon>Bacteria</taxon>
        <taxon>Pseudomonadati</taxon>
        <taxon>Thermodesulfobacteriota</taxon>
        <taxon>Desulfuromonadia</taxon>
        <taxon>Geobacterales</taxon>
        <taxon>Geobacteraceae</taxon>
        <taxon>Geomobilimonas</taxon>
    </lineage>
</organism>
<feature type="transmembrane region" description="Helical" evidence="7">
    <location>
        <begin position="107"/>
        <end position="128"/>
    </location>
</feature>
<comment type="similarity">
    <text evidence="2">Belongs to the MscS (TC 1.A.23) family.</text>
</comment>
<feature type="transmembrane region" description="Helical" evidence="7">
    <location>
        <begin position="179"/>
        <end position="197"/>
    </location>
</feature>
<keyword evidence="12" id="KW-1185">Reference proteome</keyword>
<evidence type="ECO:0000259" key="10">
    <source>
        <dbReference type="Pfam" id="PF21088"/>
    </source>
</evidence>
<dbReference type="EMBL" id="JAHCVK010000007">
    <property type="protein sequence ID" value="MBT0654122.1"/>
    <property type="molecule type" value="Genomic_DNA"/>
</dbReference>
<keyword evidence="4 7" id="KW-0812">Transmembrane</keyword>
<dbReference type="Pfam" id="PF21082">
    <property type="entry name" value="MS_channel_3rd"/>
    <property type="match status" value="1"/>
</dbReference>
<keyword evidence="3" id="KW-1003">Cell membrane</keyword>
<sequence>MWIPFSRGCLVNRILDFYRLQETDGLYLYWLKELLVAVVIFTLFYGLSCLVRFILASVLPRLTAATNTDLDDRILERVSPPLTLFVVCTGAYYAVRYLQLPAKVQMIASGAIFVVNVIIFTNIAYRVIDEIMNWYATTLAEKGREGLDRQLIPLAEKILVIFLVGTALIITLKHFNYDVLSLVTALGIGSLAIGMAAKDTLAHVISGFTLMIDRPFRIGDRIQLSGGQMGDVADIGLRSTKIRTLDNTLLIIPNSDLCNTILLNQAFPDIRAKGRVSLGVSYGSDVELVKQLLVEIALEIQDVLRDPAPEAFFVSFGDSALNMALFFWVDDYGKLFATSDKINSLILQRFRDRGIVIPFPTRTVHMEKGE</sequence>
<evidence type="ECO:0000256" key="2">
    <source>
        <dbReference type="ARBA" id="ARBA00008017"/>
    </source>
</evidence>
<gene>
    <name evidence="11" type="ORF">KI810_13745</name>
</gene>
<keyword evidence="6 7" id="KW-0472">Membrane</keyword>
<evidence type="ECO:0000256" key="5">
    <source>
        <dbReference type="ARBA" id="ARBA00022989"/>
    </source>
</evidence>
<evidence type="ECO:0000256" key="7">
    <source>
        <dbReference type="SAM" id="Phobius"/>
    </source>
</evidence>